<dbReference type="GO" id="GO:0008360">
    <property type="term" value="P:regulation of cell shape"/>
    <property type="evidence" value="ECO:0007669"/>
    <property type="project" value="UniProtKB-KW"/>
</dbReference>
<keyword evidence="6" id="KW-0961">Cell wall biogenesis/degradation</keyword>
<keyword evidence="5" id="KW-0012">Acyltransferase</keyword>
<dbReference type="AlphaFoldDB" id="U4KM39"/>
<evidence type="ECO:0000256" key="3">
    <source>
        <dbReference type="ARBA" id="ARBA00022960"/>
    </source>
</evidence>
<dbReference type="HOGENOM" id="CLU_2327433_0_0_14"/>
<evidence type="ECO:0000256" key="1">
    <source>
        <dbReference type="ARBA" id="ARBA00009943"/>
    </source>
</evidence>
<dbReference type="OrthoDB" id="9785911at2"/>
<dbReference type="PROSITE" id="PS51191">
    <property type="entry name" value="FEMABX"/>
    <property type="match status" value="1"/>
</dbReference>
<dbReference type="STRING" id="61635.BN85301210"/>
<organism evidence="7 8">
    <name type="scientific">Acholeplasma brassicae</name>
    <dbReference type="NCBI Taxonomy" id="61635"/>
    <lineage>
        <taxon>Bacteria</taxon>
        <taxon>Bacillati</taxon>
        <taxon>Mycoplasmatota</taxon>
        <taxon>Mollicutes</taxon>
        <taxon>Acholeplasmatales</taxon>
        <taxon>Acholeplasmataceae</taxon>
        <taxon>Acholeplasma</taxon>
    </lineage>
</organism>
<dbReference type="Gene3D" id="3.40.630.30">
    <property type="match status" value="1"/>
</dbReference>
<dbReference type="GO" id="GO:0071555">
    <property type="term" value="P:cell wall organization"/>
    <property type="evidence" value="ECO:0007669"/>
    <property type="project" value="UniProtKB-KW"/>
</dbReference>
<evidence type="ECO:0000256" key="4">
    <source>
        <dbReference type="ARBA" id="ARBA00022984"/>
    </source>
</evidence>
<evidence type="ECO:0000256" key="6">
    <source>
        <dbReference type="ARBA" id="ARBA00023316"/>
    </source>
</evidence>
<dbReference type="SUPFAM" id="SSF55729">
    <property type="entry name" value="Acyl-CoA N-acyltransferases (Nat)"/>
    <property type="match status" value="1"/>
</dbReference>
<dbReference type="RefSeq" id="WP_030004010.1">
    <property type="nucleotide sequence ID" value="NC_022549.1"/>
</dbReference>
<name>U4KM39_9MOLU</name>
<keyword evidence="3" id="KW-0133">Cell shape</keyword>
<evidence type="ECO:0000313" key="7">
    <source>
        <dbReference type="EMBL" id="CCV65142.1"/>
    </source>
</evidence>
<sequence>MAFISTIGTDARYLYGSSLRVQDKLPPIGQYLHYEIIRYLKDEGYKSYDMGGIPNLPMDDNHQSYHVYKFKKGFGGTPKILSYDYKYVRFKLLRLLNR</sequence>
<comment type="similarity">
    <text evidence="1">Belongs to the FemABX family.</text>
</comment>
<evidence type="ECO:0000313" key="8">
    <source>
        <dbReference type="Proteomes" id="UP000032737"/>
    </source>
</evidence>
<protein>
    <submittedName>
        <fullName evidence="7">Fem-like protein associated to methicillin resistance</fullName>
    </submittedName>
</protein>
<proteinExistence type="inferred from homology"/>
<keyword evidence="8" id="KW-1185">Reference proteome</keyword>
<dbReference type="PANTHER" id="PTHR36174">
    <property type="entry name" value="LIPID II:GLYCINE GLYCYLTRANSFERASE"/>
    <property type="match status" value="1"/>
</dbReference>
<dbReference type="GO" id="GO:0009252">
    <property type="term" value="P:peptidoglycan biosynthetic process"/>
    <property type="evidence" value="ECO:0007669"/>
    <property type="project" value="UniProtKB-KW"/>
</dbReference>
<gene>
    <name evidence="7" type="ORF">BN85301210</name>
</gene>
<reference evidence="7 8" key="1">
    <citation type="journal article" date="2013" name="J. Mol. Microbiol. Biotechnol.">
        <title>Analysis of the Complete Genomes of Acholeplasma brassicae , A. palmae and A. laidlawii and Their Comparison to the Obligate Parasites from ' Candidatus Phytoplasma'.</title>
        <authorList>
            <person name="Kube M."/>
            <person name="Siewert C."/>
            <person name="Migdoll A.M."/>
            <person name="Duduk B."/>
            <person name="Holz S."/>
            <person name="Rabus R."/>
            <person name="Seemuller E."/>
            <person name="Mitrovic J."/>
            <person name="Muller I."/>
            <person name="Buttner C."/>
            <person name="Reinhardt R."/>
        </authorList>
    </citation>
    <scope>NUCLEOTIDE SEQUENCE [LARGE SCALE GENOMIC DNA]</scope>
    <source>
        <strain evidence="8">0502</strain>
    </source>
</reference>
<keyword evidence="4" id="KW-0573">Peptidoglycan synthesis</keyword>
<dbReference type="InterPro" id="IPR050644">
    <property type="entry name" value="PG_Glycine_Bridge_Synth"/>
</dbReference>
<evidence type="ECO:0000256" key="5">
    <source>
        <dbReference type="ARBA" id="ARBA00023315"/>
    </source>
</evidence>
<dbReference type="Proteomes" id="UP000032737">
    <property type="component" value="Chromosome"/>
</dbReference>
<dbReference type="InterPro" id="IPR016181">
    <property type="entry name" value="Acyl_CoA_acyltransferase"/>
</dbReference>
<accession>U4KM39</accession>
<dbReference type="GO" id="GO:0016755">
    <property type="term" value="F:aminoacyltransferase activity"/>
    <property type="evidence" value="ECO:0007669"/>
    <property type="project" value="InterPro"/>
</dbReference>
<keyword evidence="2" id="KW-0808">Transferase</keyword>
<dbReference type="InterPro" id="IPR003447">
    <property type="entry name" value="FEMABX"/>
</dbReference>
<dbReference type="EMBL" id="FO681348">
    <property type="protein sequence ID" value="CCV65142.1"/>
    <property type="molecule type" value="Genomic_DNA"/>
</dbReference>
<dbReference type="KEGG" id="abra:BN85301210"/>
<dbReference type="Pfam" id="PF02388">
    <property type="entry name" value="FemAB"/>
    <property type="match status" value="1"/>
</dbReference>
<dbReference type="PANTHER" id="PTHR36174:SF1">
    <property type="entry name" value="LIPID II:GLYCINE GLYCYLTRANSFERASE"/>
    <property type="match status" value="1"/>
</dbReference>
<evidence type="ECO:0000256" key="2">
    <source>
        <dbReference type="ARBA" id="ARBA00022679"/>
    </source>
</evidence>